<accession>A0A1I3N2A3</accession>
<feature type="transmembrane region" description="Helical" evidence="1">
    <location>
        <begin position="116"/>
        <end position="138"/>
    </location>
</feature>
<keyword evidence="1" id="KW-1133">Transmembrane helix</keyword>
<sequence length="216" mass="24854">MENNNQIEESKSDGFELLENVIRSNEENIKSNNSRIEIYSKLAFALEDHLTIMGQTQLDFEAVGETYQDAMKFHELESVKKTEFLKNIPTKIEAVLSPETVEDFEKINSKMKEMKILTWSGLGTMILGILILVISINFATNWYKESIKAKSELRANILSEIAGEGKKIYDKNEVKALSENTKLMQLWIKNNPKKAEDFLRFKDGYDAKNTTERESE</sequence>
<evidence type="ECO:0000256" key="1">
    <source>
        <dbReference type="SAM" id="Phobius"/>
    </source>
</evidence>
<organism evidence="2 3">
    <name type="scientific">Kaistella treverensis</name>
    <dbReference type="NCBI Taxonomy" id="631455"/>
    <lineage>
        <taxon>Bacteria</taxon>
        <taxon>Pseudomonadati</taxon>
        <taxon>Bacteroidota</taxon>
        <taxon>Flavobacteriia</taxon>
        <taxon>Flavobacteriales</taxon>
        <taxon>Weeksellaceae</taxon>
        <taxon>Chryseobacterium group</taxon>
        <taxon>Kaistella</taxon>
    </lineage>
</organism>
<dbReference type="AlphaFoldDB" id="A0A1I3N2A3"/>
<proteinExistence type="predicted"/>
<dbReference type="EMBL" id="FORQ01000003">
    <property type="protein sequence ID" value="SFJ03408.1"/>
    <property type="molecule type" value="Genomic_DNA"/>
</dbReference>
<evidence type="ECO:0000313" key="3">
    <source>
        <dbReference type="Proteomes" id="UP000242560"/>
    </source>
</evidence>
<gene>
    <name evidence="2" type="ORF">SAMN05421638_1944</name>
</gene>
<dbReference type="Proteomes" id="UP000242560">
    <property type="component" value="Unassembled WGS sequence"/>
</dbReference>
<keyword evidence="1" id="KW-0472">Membrane</keyword>
<protein>
    <submittedName>
        <fullName evidence="2">Uncharacterized protein</fullName>
    </submittedName>
</protein>
<dbReference type="RefSeq" id="WP_089820122.1">
    <property type="nucleotide sequence ID" value="NZ_FORQ01000003.1"/>
</dbReference>
<keyword evidence="1" id="KW-0812">Transmembrane</keyword>
<name>A0A1I3N2A3_9FLAO</name>
<keyword evidence="3" id="KW-1185">Reference proteome</keyword>
<evidence type="ECO:0000313" key="2">
    <source>
        <dbReference type="EMBL" id="SFJ03408.1"/>
    </source>
</evidence>
<reference evidence="3" key="1">
    <citation type="submission" date="2016-10" db="EMBL/GenBank/DDBJ databases">
        <authorList>
            <person name="Varghese N."/>
            <person name="Submissions S."/>
        </authorList>
    </citation>
    <scope>NUCLEOTIDE SEQUENCE [LARGE SCALE GENOMIC DNA]</scope>
    <source>
        <strain evidence="3">DSM 22251</strain>
    </source>
</reference>